<dbReference type="SUPFAM" id="SSF54506">
    <property type="entry name" value="Diaminopimelate epimerase-like"/>
    <property type="match status" value="1"/>
</dbReference>
<dbReference type="EMBL" id="JACDQQ010002056">
    <property type="protein sequence ID" value="MBA0087545.1"/>
    <property type="molecule type" value="Genomic_DNA"/>
</dbReference>
<sequence length="97" mass="10973">MSVYRYVRLDVFSNQPFTGIQLAMFPDAAGIDERRMQRIANEMALPETTFVFPPEAPETDARVRIFTPSRELPMAGSPTIGTNFCAGRRQTTACERR</sequence>
<dbReference type="PANTHER" id="PTHR13774:SF32">
    <property type="entry name" value="ANTISENSE-ENHANCING SEQUENCE 1"/>
    <property type="match status" value="1"/>
</dbReference>
<dbReference type="NCBIfam" id="TIGR00654">
    <property type="entry name" value="PhzF_family"/>
    <property type="match status" value="1"/>
</dbReference>
<reference evidence="2" key="1">
    <citation type="submission" date="2020-06" db="EMBL/GenBank/DDBJ databases">
        <title>Legume-microbial interactions unlock mineral nutrients during tropical forest succession.</title>
        <authorList>
            <person name="Epihov D.Z."/>
        </authorList>
    </citation>
    <scope>NUCLEOTIDE SEQUENCE [LARGE SCALE GENOMIC DNA]</scope>
    <source>
        <strain evidence="2">Pan2503</strain>
    </source>
</reference>
<dbReference type="PANTHER" id="PTHR13774">
    <property type="entry name" value="PHENAZINE BIOSYNTHESIS PROTEIN"/>
    <property type="match status" value="1"/>
</dbReference>
<dbReference type="Gene3D" id="3.10.310.10">
    <property type="entry name" value="Diaminopimelate Epimerase, Chain A, domain 1"/>
    <property type="match status" value="1"/>
</dbReference>
<evidence type="ECO:0000256" key="1">
    <source>
        <dbReference type="ARBA" id="ARBA00008270"/>
    </source>
</evidence>
<gene>
    <name evidence="2" type="ORF">HRJ53_21375</name>
</gene>
<dbReference type="GO" id="GO:0005737">
    <property type="term" value="C:cytoplasm"/>
    <property type="evidence" value="ECO:0007669"/>
    <property type="project" value="TreeGrafter"/>
</dbReference>
<dbReference type="InterPro" id="IPR003719">
    <property type="entry name" value="Phenazine_PhzF-like"/>
</dbReference>
<keyword evidence="3" id="KW-1185">Reference proteome</keyword>
<comment type="caution">
    <text evidence="2">The sequence shown here is derived from an EMBL/GenBank/DDBJ whole genome shotgun (WGS) entry which is preliminary data.</text>
</comment>
<dbReference type="Pfam" id="PF02567">
    <property type="entry name" value="PhzC-PhzF"/>
    <property type="match status" value="1"/>
</dbReference>
<dbReference type="Proteomes" id="UP000567293">
    <property type="component" value="Unassembled WGS sequence"/>
</dbReference>
<name>A0A7V8NU36_9BACT</name>
<proteinExistence type="inferred from homology"/>
<accession>A0A7V8NU36</accession>
<comment type="similarity">
    <text evidence="1">Belongs to the PhzF family.</text>
</comment>
<dbReference type="AlphaFoldDB" id="A0A7V8NU36"/>
<organism evidence="2 3">
    <name type="scientific">Candidatus Acidiferrum panamense</name>
    <dbReference type="NCBI Taxonomy" id="2741543"/>
    <lineage>
        <taxon>Bacteria</taxon>
        <taxon>Pseudomonadati</taxon>
        <taxon>Acidobacteriota</taxon>
        <taxon>Terriglobia</taxon>
        <taxon>Candidatus Acidiferrales</taxon>
        <taxon>Candidatus Acidiferrum</taxon>
    </lineage>
</organism>
<dbReference type="GO" id="GO:0016853">
    <property type="term" value="F:isomerase activity"/>
    <property type="evidence" value="ECO:0007669"/>
    <property type="project" value="TreeGrafter"/>
</dbReference>
<evidence type="ECO:0000313" key="3">
    <source>
        <dbReference type="Proteomes" id="UP000567293"/>
    </source>
</evidence>
<protein>
    <submittedName>
        <fullName evidence="2">PhzF family phenazine biosynthesis protein</fullName>
    </submittedName>
</protein>
<evidence type="ECO:0000313" key="2">
    <source>
        <dbReference type="EMBL" id="MBA0087545.1"/>
    </source>
</evidence>